<gene>
    <name evidence="10" type="ORF">L596_016599</name>
</gene>
<dbReference type="CDD" id="cd06530">
    <property type="entry name" value="S26_SPase_I"/>
    <property type="match status" value="1"/>
</dbReference>
<evidence type="ECO:0000256" key="8">
    <source>
        <dbReference type="RuleBase" id="RU362041"/>
    </source>
</evidence>
<dbReference type="InterPro" id="IPR000223">
    <property type="entry name" value="Pept_S26A_signal_pept_1"/>
</dbReference>
<dbReference type="STRING" id="34508.A0A4U5NJE0"/>
<dbReference type="InterPro" id="IPR019533">
    <property type="entry name" value="Peptidase_S26"/>
</dbReference>
<dbReference type="Pfam" id="PF10502">
    <property type="entry name" value="Peptidase_S26"/>
    <property type="match status" value="1"/>
</dbReference>
<dbReference type="NCBIfam" id="TIGR02227">
    <property type="entry name" value="sigpep_I_bact"/>
    <property type="match status" value="1"/>
</dbReference>
<keyword evidence="11" id="KW-1185">Reference proteome</keyword>
<evidence type="ECO:0000256" key="3">
    <source>
        <dbReference type="ARBA" id="ARBA00022792"/>
    </source>
</evidence>
<reference evidence="10 11" key="1">
    <citation type="journal article" date="2015" name="Genome Biol.">
        <title>Comparative genomics of Steinernema reveals deeply conserved gene regulatory networks.</title>
        <authorList>
            <person name="Dillman A.R."/>
            <person name="Macchietto M."/>
            <person name="Porter C.F."/>
            <person name="Rogers A."/>
            <person name="Williams B."/>
            <person name="Antoshechkin I."/>
            <person name="Lee M.M."/>
            <person name="Goodwin Z."/>
            <person name="Lu X."/>
            <person name="Lewis E.E."/>
            <person name="Goodrich-Blair H."/>
            <person name="Stock S.P."/>
            <person name="Adams B.J."/>
            <person name="Sternberg P.W."/>
            <person name="Mortazavi A."/>
        </authorList>
    </citation>
    <scope>NUCLEOTIDE SEQUENCE [LARGE SCALE GENOMIC DNA]</scope>
    <source>
        <strain evidence="10 11">ALL</strain>
    </source>
</reference>
<dbReference type="InterPro" id="IPR052064">
    <property type="entry name" value="Mito_IMP1_subunit"/>
</dbReference>
<dbReference type="PROSITE" id="PS00761">
    <property type="entry name" value="SPASE_I_3"/>
    <property type="match status" value="1"/>
</dbReference>
<organism evidence="10 11">
    <name type="scientific">Steinernema carpocapsae</name>
    <name type="common">Entomopathogenic nematode</name>
    <dbReference type="NCBI Taxonomy" id="34508"/>
    <lineage>
        <taxon>Eukaryota</taxon>
        <taxon>Metazoa</taxon>
        <taxon>Ecdysozoa</taxon>
        <taxon>Nematoda</taxon>
        <taxon>Chromadorea</taxon>
        <taxon>Rhabditida</taxon>
        <taxon>Tylenchina</taxon>
        <taxon>Panagrolaimomorpha</taxon>
        <taxon>Strongyloidoidea</taxon>
        <taxon>Steinernematidae</taxon>
        <taxon>Steinernema</taxon>
    </lineage>
</organism>
<keyword evidence="6" id="KW-0472">Membrane</keyword>
<dbReference type="EMBL" id="AZBU02000004">
    <property type="protein sequence ID" value="TKR82930.1"/>
    <property type="molecule type" value="Genomic_DNA"/>
</dbReference>
<dbReference type="SUPFAM" id="SSF51306">
    <property type="entry name" value="LexA/Signal peptidase"/>
    <property type="match status" value="1"/>
</dbReference>
<keyword evidence="5 8" id="KW-0496">Mitochondrion</keyword>
<keyword evidence="8" id="KW-0645">Protease</keyword>
<dbReference type="InterPro" id="IPR036286">
    <property type="entry name" value="LexA/Signal_pep-like_sf"/>
</dbReference>
<keyword evidence="4 8" id="KW-0378">Hydrolase</keyword>
<dbReference type="AlphaFoldDB" id="A0A4U5NJE0"/>
<comment type="subcellular location">
    <subcellularLocation>
        <location evidence="1 8">Mitochondrion inner membrane</location>
    </subcellularLocation>
</comment>
<evidence type="ECO:0000259" key="9">
    <source>
        <dbReference type="Pfam" id="PF10502"/>
    </source>
</evidence>
<sequence length="160" mass="18081">MTRTSNTWFSSARGRSSFPTLTPSNVKEIRPFRPENLRRGAFVNLPISAFSLHHLFASELRDSAVSRVCKRIVGLPGDYIYNDYTENLDKVPEGCVYVMGDNRSNSTDSRDFGFVKISDIDGEITRQLLPTVKTLEGLVDTLTGRTTIENGRFQKTSRRE</sequence>
<dbReference type="PANTHER" id="PTHR12383:SF16">
    <property type="entry name" value="MITOCHONDRIAL INNER MEMBRANE PROTEASE SUBUNIT 1"/>
    <property type="match status" value="1"/>
</dbReference>
<dbReference type="GO" id="GO:0004252">
    <property type="term" value="F:serine-type endopeptidase activity"/>
    <property type="evidence" value="ECO:0007669"/>
    <property type="project" value="InterPro"/>
</dbReference>
<evidence type="ECO:0000256" key="6">
    <source>
        <dbReference type="ARBA" id="ARBA00023136"/>
    </source>
</evidence>
<dbReference type="InterPro" id="IPR019758">
    <property type="entry name" value="Pept_S26A_signal_pept_1_CS"/>
</dbReference>
<dbReference type="GO" id="GO:0006465">
    <property type="term" value="P:signal peptide processing"/>
    <property type="evidence" value="ECO:0007669"/>
    <property type="project" value="InterPro"/>
</dbReference>
<comment type="subunit">
    <text evidence="2">Heterodimer of 2 subunits, IMMPL1 and IMMPL2.</text>
</comment>
<evidence type="ECO:0000313" key="11">
    <source>
        <dbReference type="Proteomes" id="UP000298663"/>
    </source>
</evidence>
<dbReference type="Gene3D" id="2.10.109.10">
    <property type="entry name" value="Umud Fragment, subunit A"/>
    <property type="match status" value="1"/>
</dbReference>
<evidence type="ECO:0000256" key="7">
    <source>
        <dbReference type="ARBA" id="ARBA00038445"/>
    </source>
</evidence>
<protein>
    <recommendedName>
        <fullName evidence="8">Mitochondrial inner membrane protease subunit</fullName>
        <ecNumber evidence="8">3.4.21.-</ecNumber>
    </recommendedName>
</protein>
<evidence type="ECO:0000313" key="10">
    <source>
        <dbReference type="EMBL" id="TKR82930.1"/>
    </source>
</evidence>
<dbReference type="GO" id="GO:0042720">
    <property type="term" value="C:mitochondrial inner membrane peptidase complex"/>
    <property type="evidence" value="ECO:0007669"/>
    <property type="project" value="TreeGrafter"/>
</dbReference>
<feature type="domain" description="Peptidase S26" evidence="9">
    <location>
        <begin position="87"/>
        <end position="124"/>
    </location>
</feature>
<dbReference type="GO" id="GO:0006627">
    <property type="term" value="P:protein processing involved in protein targeting to mitochondrion"/>
    <property type="evidence" value="ECO:0007669"/>
    <property type="project" value="TreeGrafter"/>
</dbReference>
<keyword evidence="3 8" id="KW-0999">Mitochondrion inner membrane</keyword>
<dbReference type="PANTHER" id="PTHR12383">
    <property type="entry name" value="PROTEASE FAMILY S26 MITOCHONDRIAL INNER MEMBRANE PROTEASE-RELATED"/>
    <property type="match status" value="1"/>
</dbReference>
<dbReference type="Proteomes" id="UP000298663">
    <property type="component" value="Unassembled WGS sequence"/>
</dbReference>
<evidence type="ECO:0000256" key="1">
    <source>
        <dbReference type="ARBA" id="ARBA00004273"/>
    </source>
</evidence>
<comment type="caution">
    <text evidence="10">The sequence shown here is derived from an EMBL/GenBank/DDBJ whole genome shotgun (WGS) entry which is preliminary data.</text>
</comment>
<dbReference type="EC" id="3.4.21.-" evidence="8"/>
<reference evidence="10 11" key="2">
    <citation type="journal article" date="2019" name="G3 (Bethesda)">
        <title>Hybrid Assembly of the Genome of the Entomopathogenic Nematode Steinernema carpocapsae Identifies the X-Chromosome.</title>
        <authorList>
            <person name="Serra L."/>
            <person name="Macchietto M."/>
            <person name="Macias-Munoz A."/>
            <person name="McGill C.J."/>
            <person name="Rodriguez I.M."/>
            <person name="Rodriguez B."/>
            <person name="Murad R."/>
            <person name="Mortazavi A."/>
        </authorList>
    </citation>
    <scope>NUCLEOTIDE SEQUENCE [LARGE SCALE GENOMIC DNA]</scope>
    <source>
        <strain evidence="10 11">ALL</strain>
    </source>
</reference>
<proteinExistence type="inferred from homology"/>
<dbReference type="PRINTS" id="PR00727">
    <property type="entry name" value="LEADERPTASE"/>
</dbReference>
<accession>A0A4U5NJE0</accession>
<evidence type="ECO:0000256" key="2">
    <source>
        <dbReference type="ARBA" id="ARBA00011805"/>
    </source>
</evidence>
<evidence type="ECO:0000256" key="5">
    <source>
        <dbReference type="ARBA" id="ARBA00023128"/>
    </source>
</evidence>
<comment type="similarity">
    <text evidence="7">Belongs to the peptidase S26 family. IMP1 subfamily.</text>
</comment>
<evidence type="ECO:0000256" key="4">
    <source>
        <dbReference type="ARBA" id="ARBA00022801"/>
    </source>
</evidence>
<name>A0A4U5NJE0_STECR</name>
<dbReference type="OrthoDB" id="308440at2759"/>